<keyword evidence="5" id="KW-1185">Reference proteome</keyword>
<dbReference type="CDD" id="cd03801">
    <property type="entry name" value="GT4_PimA-like"/>
    <property type="match status" value="1"/>
</dbReference>
<protein>
    <submittedName>
        <fullName evidence="4">Glycosyltransferase</fullName>
    </submittedName>
</protein>
<dbReference type="Pfam" id="PF00534">
    <property type="entry name" value="Glycos_transf_1"/>
    <property type="match status" value="1"/>
</dbReference>
<name>A0A7Z2VIG3_9BACL</name>
<reference evidence="4 5" key="1">
    <citation type="submission" date="2020-04" db="EMBL/GenBank/DDBJ databases">
        <title>Genome sequencing of novel species.</title>
        <authorList>
            <person name="Heo J."/>
            <person name="Kim S.-J."/>
            <person name="Kim J.-S."/>
            <person name="Hong S.-B."/>
            <person name="Kwon S.-W."/>
        </authorList>
    </citation>
    <scope>NUCLEOTIDE SEQUENCE [LARGE SCALE GENOMIC DNA]</scope>
    <source>
        <strain evidence="4 5">MFER-1</strain>
    </source>
</reference>
<dbReference type="InterPro" id="IPR029044">
    <property type="entry name" value="Nucleotide-diphossugar_trans"/>
</dbReference>
<gene>
    <name evidence="4" type="ORF">HH215_11995</name>
</gene>
<dbReference type="Gene3D" id="3.40.50.2000">
    <property type="entry name" value="Glycogen Phosphorylase B"/>
    <property type="match status" value="2"/>
</dbReference>
<sequence length="676" mass="78347">MDKQSQSQTDHEELPGQNSYRRPKLVFFVRSGLDAFIDPIIAHLSIPFTTMKIIVRENSQIDQGMNWADICWFEWCDNLIVYGSKLPIANRRKIICRLHSYEAFSSYPYQVNWGTVDKVIFVGKPIQDYVLQHVKGLSERKTVVIPNGVDLNKYRLIEREKGFNIAFVGYISAKKGPMLLLHAFKAIHDRDARYKLYIAGKYQDERYRLYFNQMIEQLNLTDAVQFEGWQTDVNRYLENKHYIISTSPLESQHMSMMEAMAAGLKPLVHHFYGAKQVYDASFVWNTIDELIGMVMDEEYSSGVYRAFIERNYSLPDQNFKIEQLLRKFLPIAQAENRHTNIQKAPKVTVGIVNYNYGRFLDECLQSVLTQAYPNIEILVVDDHSTDDSMAIIERYAKSHSNIRVIRHTDNSNLPDRAFHEIFREANGEYVLLLSADDFLPNAGVLSHYVGCFFNHPNADYVYGDITLVNVNAKAIGKWTYRSYTDEEAVQNIFQRWGSGVIPMIGMFRSSYYRSASHSWFVDPAKPIAGDTLNCLINIDRGWNRHYLQQPMLCYRRHGDSISHRIDERIVSLIYIVEYIVARFKQEILFPTIPWNTLGEREASALKHFYIGKHFAGMAVYYQTCPFTSGLDPIQKKKCVQPILARMNHYFDLSLQFGDDCKQKISVVVEQVSPLVL</sequence>
<evidence type="ECO:0000256" key="1">
    <source>
        <dbReference type="ARBA" id="ARBA00006739"/>
    </source>
</evidence>
<proteinExistence type="inferred from homology"/>
<dbReference type="Pfam" id="PF00535">
    <property type="entry name" value="Glycos_transf_2"/>
    <property type="match status" value="1"/>
</dbReference>
<dbReference type="PANTHER" id="PTHR22916">
    <property type="entry name" value="GLYCOSYLTRANSFERASE"/>
    <property type="match status" value="1"/>
</dbReference>
<dbReference type="SUPFAM" id="SSF53756">
    <property type="entry name" value="UDP-Glycosyltransferase/glycogen phosphorylase"/>
    <property type="match status" value="1"/>
</dbReference>
<comment type="similarity">
    <text evidence="1">Belongs to the glycosyltransferase 2 family.</text>
</comment>
<dbReference type="RefSeq" id="WP_169280118.1">
    <property type="nucleotide sequence ID" value="NZ_CP051680.1"/>
</dbReference>
<keyword evidence="4" id="KW-0808">Transferase</keyword>
<dbReference type="InterPro" id="IPR001173">
    <property type="entry name" value="Glyco_trans_2-like"/>
</dbReference>
<evidence type="ECO:0000313" key="5">
    <source>
        <dbReference type="Proteomes" id="UP000502248"/>
    </source>
</evidence>
<dbReference type="EMBL" id="CP051680">
    <property type="protein sequence ID" value="QJD83831.1"/>
    <property type="molecule type" value="Genomic_DNA"/>
</dbReference>
<evidence type="ECO:0000259" key="3">
    <source>
        <dbReference type="Pfam" id="PF00535"/>
    </source>
</evidence>
<dbReference type="AlphaFoldDB" id="A0A7Z2VIG3"/>
<feature type="domain" description="Glycosyltransferase 2-like" evidence="3">
    <location>
        <begin position="348"/>
        <end position="490"/>
    </location>
</feature>
<dbReference type="InterPro" id="IPR001296">
    <property type="entry name" value="Glyco_trans_1"/>
</dbReference>
<dbReference type="KEGG" id="cheb:HH215_11995"/>
<dbReference type="Proteomes" id="UP000502248">
    <property type="component" value="Chromosome"/>
</dbReference>
<dbReference type="PANTHER" id="PTHR22916:SF3">
    <property type="entry name" value="UDP-GLCNAC:BETAGAL BETA-1,3-N-ACETYLGLUCOSAMINYLTRANSFERASE-LIKE PROTEIN 1"/>
    <property type="match status" value="1"/>
</dbReference>
<dbReference type="GO" id="GO:0016758">
    <property type="term" value="F:hexosyltransferase activity"/>
    <property type="evidence" value="ECO:0007669"/>
    <property type="project" value="UniProtKB-ARBA"/>
</dbReference>
<evidence type="ECO:0000259" key="2">
    <source>
        <dbReference type="Pfam" id="PF00534"/>
    </source>
</evidence>
<dbReference type="Gene3D" id="3.90.550.10">
    <property type="entry name" value="Spore Coat Polysaccharide Biosynthesis Protein SpsA, Chain A"/>
    <property type="match status" value="1"/>
</dbReference>
<organism evidence="4 5">
    <name type="scientific">Cohnella herbarum</name>
    <dbReference type="NCBI Taxonomy" id="2728023"/>
    <lineage>
        <taxon>Bacteria</taxon>
        <taxon>Bacillati</taxon>
        <taxon>Bacillota</taxon>
        <taxon>Bacilli</taxon>
        <taxon>Bacillales</taxon>
        <taxon>Paenibacillaceae</taxon>
        <taxon>Cohnella</taxon>
    </lineage>
</organism>
<accession>A0A7Z2VIG3</accession>
<feature type="domain" description="Glycosyl transferase family 1" evidence="2">
    <location>
        <begin position="158"/>
        <end position="277"/>
    </location>
</feature>
<dbReference type="SUPFAM" id="SSF53448">
    <property type="entry name" value="Nucleotide-diphospho-sugar transferases"/>
    <property type="match status" value="1"/>
</dbReference>
<evidence type="ECO:0000313" key="4">
    <source>
        <dbReference type="EMBL" id="QJD83831.1"/>
    </source>
</evidence>